<comment type="caution">
    <text evidence="1">The sequence shown here is derived from an EMBL/GenBank/DDBJ whole genome shotgun (WGS) entry which is preliminary data.</text>
</comment>
<dbReference type="AlphaFoldDB" id="A0A0V7ZUK6"/>
<evidence type="ECO:0000313" key="3">
    <source>
        <dbReference type="Proteomes" id="UP000053372"/>
    </source>
</evidence>
<dbReference type="RefSeq" id="WP_027842675.1">
    <property type="nucleotide sequence ID" value="NZ_LMTZ01000066.1"/>
</dbReference>
<dbReference type="Proteomes" id="UP000053372">
    <property type="component" value="Unassembled WGS sequence"/>
</dbReference>
<gene>
    <name evidence="1" type="ORF">BC008_32165</name>
    <name evidence="2" type="ORF">BC008_32960</name>
</gene>
<sequence length="126" mass="15109">MFIEVIDNLVEVNSIKVIRFDFQTTEHFNSRDYQPNSRIPSSLERLKEMSKEYGILTVYILLKDNTQIVEVRKFVRRDEMEKIKQDILAELNMNSSNDNRIKIENRSENHDTRKYQVTRKIKSLNN</sequence>
<dbReference type="EMBL" id="LMTZ01000066">
    <property type="protein sequence ID" value="KST68336.1"/>
    <property type="molecule type" value="Genomic_DNA"/>
</dbReference>
<evidence type="ECO:0000313" key="1">
    <source>
        <dbReference type="EMBL" id="KST68039.1"/>
    </source>
</evidence>
<dbReference type="EMBL" id="LMTZ01000083">
    <property type="protein sequence ID" value="KST68039.1"/>
    <property type="molecule type" value="Genomic_DNA"/>
</dbReference>
<evidence type="ECO:0000313" key="2">
    <source>
        <dbReference type="EMBL" id="KST68336.1"/>
    </source>
</evidence>
<accession>A0A0V7ZUK6</accession>
<name>A0A0V7ZUK6_9CYAN</name>
<protein>
    <submittedName>
        <fullName evidence="1">Uncharacterized protein</fullName>
    </submittedName>
</protein>
<reference evidence="1 3" key="1">
    <citation type="journal article" date="2015" name="Genome Announc.">
        <title>Draft Genome of the Euendolithic (true boring) Cyanobacterium Mastigocoleus testarum strain BC008.</title>
        <authorList>
            <person name="Guida B.S."/>
            <person name="Garcia-Pichel F."/>
        </authorList>
    </citation>
    <scope>NUCLEOTIDE SEQUENCE [LARGE SCALE GENOMIC DNA]</scope>
    <source>
        <strain evidence="1 3">BC008</strain>
    </source>
</reference>
<keyword evidence="3" id="KW-1185">Reference proteome</keyword>
<organism evidence="1 3">
    <name type="scientific">Mastigocoleus testarum BC008</name>
    <dbReference type="NCBI Taxonomy" id="371196"/>
    <lineage>
        <taxon>Bacteria</taxon>
        <taxon>Bacillati</taxon>
        <taxon>Cyanobacteriota</taxon>
        <taxon>Cyanophyceae</taxon>
        <taxon>Nostocales</taxon>
        <taxon>Hapalosiphonaceae</taxon>
        <taxon>Mastigocoleus</taxon>
    </lineage>
</organism>
<proteinExistence type="predicted"/>